<dbReference type="Pfam" id="PF24883">
    <property type="entry name" value="NPHP3_N"/>
    <property type="match status" value="1"/>
</dbReference>
<dbReference type="Proteomes" id="UP000319257">
    <property type="component" value="Unassembled WGS sequence"/>
</dbReference>
<feature type="repeat" description="ANK" evidence="2">
    <location>
        <begin position="1010"/>
        <end position="1042"/>
    </location>
</feature>
<evidence type="ECO:0000313" key="8">
    <source>
        <dbReference type="Proteomes" id="UP000319257"/>
    </source>
</evidence>
<dbReference type="AlphaFoldDB" id="A0A507B6F5"/>
<feature type="repeat" description="ANK" evidence="2">
    <location>
        <begin position="1043"/>
        <end position="1075"/>
    </location>
</feature>
<feature type="domain" description="GPI inositol-deacylase winged helix" evidence="5">
    <location>
        <begin position="658"/>
        <end position="745"/>
    </location>
</feature>
<keyword evidence="1" id="KW-0677">Repeat</keyword>
<comment type="caution">
    <text evidence="7">The sequence shown here is derived from an EMBL/GenBank/DDBJ whole genome shotgun (WGS) entry which is preliminary data.</text>
</comment>
<dbReference type="PROSITE" id="PS50088">
    <property type="entry name" value="ANK_REPEAT"/>
    <property type="match status" value="6"/>
</dbReference>
<organism evidence="7 8">
    <name type="scientific">Thyridium curvatum</name>
    <dbReference type="NCBI Taxonomy" id="1093900"/>
    <lineage>
        <taxon>Eukaryota</taxon>
        <taxon>Fungi</taxon>
        <taxon>Dikarya</taxon>
        <taxon>Ascomycota</taxon>
        <taxon>Pezizomycotina</taxon>
        <taxon>Sordariomycetes</taxon>
        <taxon>Sordariomycetidae</taxon>
        <taxon>Thyridiales</taxon>
        <taxon>Thyridiaceae</taxon>
        <taxon>Thyridium</taxon>
    </lineage>
</organism>
<dbReference type="Pfam" id="PF12796">
    <property type="entry name" value="Ank_2"/>
    <property type="match status" value="3"/>
</dbReference>
<gene>
    <name evidence="7" type="ORF">E0L32_000788</name>
</gene>
<evidence type="ECO:0000259" key="5">
    <source>
        <dbReference type="Pfam" id="PF22939"/>
    </source>
</evidence>
<feature type="repeat" description="ANK" evidence="2">
    <location>
        <begin position="977"/>
        <end position="1009"/>
    </location>
</feature>
<evidence type="ECO:0000313" key="7">
    <source>
        <dbReference type="EMBL" id="TPX12611.1"/>
    </source>
</evidence>
<dbReference type="Gene3D" id="3.40.50.300">
    <property type="entry name" value="P-loop containing nucleotide triphosphate hydrolases"/>
    <property type="match status" value="1"/>
</dbReference>
<dbReference type="EMBL" id="SKBQ01000003">
    <property type="protein sequence ID" value="TPX12611.1"/>
    <property type="molecule type" value="Genomic_DNA"/>
</dbReference>
<feature type="repeat" description="ANK" evidence="2">
    <location>
        <begin position="1109"/>
        <end position="1144"/>
    </location>
</feature>
<evidence type="ECO:0000256" key="1">
    <source>
        <dbReference type="ARBA" id="ARBA00022737"/>
    </source>
</evidence>
<dbReference type="OrthoDB" id="7464126at2759"/>
<dbReference type="Pfam" id="PF22939">
    <property type="entry name" value="WHD_GPIID"/>
    <property type="match status" value="1"/>
</dbReference>
<dbReference type="InterPro" id="IPR054471">
    <property type="entry name" value="GPIID_WHD"/>
</dbReference>
<dbReference type="PANTHER" id="PTHR10039">
    <property type="entry name" value="AMELOGENIN"/>
    <property type="match status" value="1"/>
</dbReference>
<dbReference type="InterPro" id="IPR031359">
    <property type="entry name" value="NACHT_N"/>
</dbReference>
<name>A0A507B6F5_9PEZI</name>
<proteinExistence type="predicted"/>
<dbReference type="STRING" id="1093900.A0A507B6F5"/>
<feature type="repeat" description="ANK" evidence="2">
    <location>
        <begin position="1076"/>
        <end position="1108"/>
    </location>
</feature>
<reference evidence="7 8" key="1">
    <citation type="submission" date="2019-06" db="EMBL/GenBank/DDBJ databases">
        <title>Draft genome sequence of the filamentous fungus Phialemoniopsis curvata isolated from diesel fuel.</title>
        <authorList>
            <person name="Varaljay V.A."/>
            <person name="Lyon W.J."/>
            <person name="Crouch A.L."/>
            <person name="Drake C.E."/>
            <person name="Hollomon J.M."/>
            <person name="Nadeau L.J."/>
            <person name="Nunn H.S."/>
            <person name="Stevenson B.S."/>
            <person name="Bojanowski C.L."/>
            <person name="Crookes-Goodson W.J."/>
        </authorList>
    </citation>
    <scope>NUCLEOTIDE SEQUENCE [LARGE SCALE GENOMIC DNA]</scope>
    <source>
        <strain evidence="7 8">D216</strain>
    </source>
</reference>
<protein>
    <submittedName>
        <fullName evidence="7">Uncharacterized protein</fullName>
    </submittedName>
</protein>
<evidence type="ECO:0000256" key="3">
    <source>
        <dbReference type="SAM" id="MobiDB-lite"/>
    </source>
</evidence>
<dbReference type="Gene3D" id="1.25.40.20">
    <property type="entry name" value="Ankyrin repeat-containing domain"/>
    <property type="match status" value="1"/>
</dbReference>
<feature type="region of interest" description="Disordered" evidence="3">
    <location>
        <begin position="1"/>
        <end position="97"/>
    </location>
</feature>
<evidence type="ECO:0000259" key="6">
    <source>
        <dbReference type="Pfam" id="PF24883"/>
    </source>
</evidence>
<dbReference type="GeneID" id="41968235"/>
<dbReference type="InParanoid" id="A0A507B6F5"/>
<keyword evidence="8" id="KW-1185">Reference proteome</keyword>
<feature type="repeat" description="ANK" evidence="2">
    <location>
        <begin position="1145"/>
        <end position="1177"/>
    </location>
</feature>
<evidence type="ECO:0000256" key="2">
    <source>
        <dbReference type="PROSITE-ProRule" id="PRU00023"/>
    </source>
</evidence>
<dbReference type="SMART" id="SM00248">
    <property type="entry name" value="ANK"/>
    <property type="match status" value="7"/>
</dbReference>
<dbReference type="InterPro" id="IPR056884">
    <property type="entry name" value="NPHP3-like_N"/>
</dbReference>
<feature type="domain" description="NWD NACHT-NTPase N-terminal" evidence="4">
    <location>
        <begin position="103"/>
        <end position="272"/>
    </location>
</feature>
<dbReference type="Pfam" id="PF17100">
    <property type="entry name" value="NACHT_N"/>
    <property type="match status" value="1"/>
</dbReference>
<dbReference type="InterPro" id="IPR002110">
    <property type="entry name" value="Ankyrin_rpt"/>
</dbReference>
<keyword evidence="2" id="KW-0040">ANK repeat</keyword>
<sequence length="1205" mass="135080">MRPQWEKFKEKASPGKKCQPKTPSLLSGGVELGNAKREGSGPLSEDSPPDSISDNQNGAGIDDEPSELVQPDLNTTPQARLEQPSRPPIPEHTPSPSLLLIGTLWKDAADSLEKKDREKVDLLLSKQGMEGMTEGCKESSPHDGEDGPPAVVNSILSKAEKIKKAKKGALAPAMDTIITGVLRFKSLGDAAVKFDKSGYAALGWSVLSFGLQVAVNEKGARECAISSIEFITDFMARYAEYEKLFRGQAQPDGKFDHQLVQVYKAVLLYMVALDEYLCLRRPARYTRAFYEPHERAIQKGKDAIVCADAQAQAWLPIVTSRIQKDNFANLLEKPTTQCSPVSLPWTHDYLESCLKSLAFLEMDDRTRDIDPAFEGTCEWLFKHDMYRRWVACDQGLLWIKGKPGSGKSTLLRYALDRVRVSSNNRDRAFVLSFFFHGRGNKLQRTPLGLFRSLLHQLLSRAPDELPDLKAAFQKHYNSFGEPGKGWEWELPELQRLFESAIAKGLENRPIWLFVDALDETGRQNAVELIGKLESMVGRLTATKFPFRICFSCRHYPILELDCNHEICLEHENENAIAAYVNHKLSGFSRRASSVIPTLIISRANGIFLWASLMVERVRAHERDGDGLSRIEDEIRSIPPDLYQLYRDLLRGMTSDSLKLVQWICFATRPLSLEELRWVMVIDADCPFKSLRECQNAGDFPSTPDMVETRLKRLTCGLAEAVGSYKTKVVQFIHQSVRDFFIDQGLSILTGSRKWVAHCIRQSARDLPKTLQDHFIEKSLSALQVSPNMSATLVGFAAVFMLYVDCFIRVHRSLLPHQAFPLPAVLAIVTAFWLHEASIKAAKAKFAVGTAHYRLSRTCLHYLAMEEIALSTSYGRDGLESQFPMLLYATESWVEHVRQSEEHGIFQGDLLGHFLPSKDHFHRWVKFHRIMQLQPFDCPSKGMRMIHMMSAYQLMGPLQMLLQEADKAGTGVDERDGDGRTPLSWAVSRGHEAVVQHLLDRGAQVHAADWMAQTPLYWAVQTGNGAVVQQLLDRAGKLTKADIWGQMPLICAIERGDKAIVQQLLDRGVDVDKGHRVGVTPLCCAIQAGNMTIMRELLDRGANIDNGGQCAQSPLCYAIERGDVVIAPIVQELLDRGANIDKGDRLGVTPLIRAIDRGHKAIVQELLDQGADIETGDEWGRTPLWWAVERGDKAILQLLCDRKDIL</sequence>
<dbReference type="InterPro" id="IPR027417">
    <property type="entry name" value="P-loop_NTPase"/>
</dbReference>
<dbReference type="PANTHER" id="PTHR10039:SF5">
    <property type="entry name" value="NACHT DOMAIN-CONTAINING PROTEIN"/>
    <property type="match status" value="1"/>
</dbReference>
<feature type="compositionally biased region" description="Basic and acidic residues" evidence="3">
    <location>
        <begin position="1"/>
        <end position="13"/>
    </location>
</feature>
<dbReference type="SUPFAM" id="SSF48403">
    <property type="entry name" value="Ankyrin repeat"/>
    <property type="match status" value="1"/>
</dbReference>
<evidence type="ECO:0000259" key="4">
    <source>
        <dbReference type="Pfam" id="PF17100"/>
    </source>
</evidence>
<dbReference type="PROSITE" id="PS50297">
    <property type="entry name" value="ANK_REP_REGION"/>
    <property type="match status" value="4"/>
</dbReference>
<dbReference type="SUPFAM" id="SSF52540">
    <property type="entry name" value="P-loop containing nucleoside triphosphate hydrolases"/>
    <property type="match status" value="1"/>
</dbReference>
<dbReference type="RefSeq" id="XP_030994322.1">
    <property type="nucleotide sequence ID" value="XM_031142676.1"/>
</dbReference>
<feature type="domain" description="Nephrocystin 3-like N-terminal" evidence="6">
    <location>
        <begin position="375"/>
        <end position="553"/>
    </location>
</feature>
<dbReference type="InterPro" id="IPR036770">
    <property type="entry name" value="Ankyrin_rpt-contain_sf"/>
</dbReference>
<accession>A0A507B6F5</accession>